<protein>
    <submittedName>
        <fullName evidence="2">Uncharacterized protein</fullName>
    </submittedName>
</protein>
<reference evidence="3" key="1">
    <citation type="journal article" date="2008" name="Nat. Genet.">
        <title>The Pristionchus pacificus genome provides a unique perspective on nematode lifestyle and parasitism.</title>
        <authorList>
            <person name="Dieterich C."/>
            <person name="Clifton S.W."/>
            <person name="Schuster L.N."/>
            <person name="Chinwalla A."/>
            <person name="Delehaunty K."/>
            <person name="Dinkelacker I."/>
            <person name="Fulton L."/>
            <person name="Fulton R."/>
            <person name="Godfrey J."/>
            <person name="Minx P."/>
            <person name="Mitreva M."/>
            <person name="Roeseler W."/>
            <person name="Tian H."/>
            <person name="Witte H."/>
            <person name="Yang S.P."/>
            <person name="Wilson R.K."/>
            <person name="Sommer R.J."/>
        </authorList>
    </citation>
    <scope>NUCLEOTIDE SEQUENCE [LARGE SCALE GENOMIC DNA]</scope>
    <source>
        <strain evidence="3">PS312</strain>
    </source>
</reference>
<feature type="region of interest" description="Disordered" evidence="1">
    <location>
        <begin position="1"/>
        <end position="20"/>
    </location>
</feature>
<evidence type="ECO:0000313" key="3">
    <source>
        <dbReference type="Proteomes" id="UP000005239"/>
    </source>
</evidence>
<dbReference type="AlphaFoldDB" id="A0A2A6D186"/>
<organism evidence="2 3">
    <name type="scientific">Pristionchus pacificus</name>
    <name type="common">Parasitic nematode worm</name>
    <dbReference type="NCBI Taxonomy" id="54126"/>
    <lineage>
        <taxon>Eukaryota</taxon>
        <taxon>Metazoa</taxon>
        <taxon>Ecdysozoa</taxon>
        <taxon>Nematoda</taxon>
        <taxon>Chromadorea</taxon>
        <taxon>Rhabditida</taxon>
        <taxon>Rhabditina</taxon>
        <taxon>Diplogasteromorpha</taxon>
        <taxon>Diplogasteroidea</taxon>
        <taxon>Neodiplogasteridae</taxon>
        <taxon>Pristionchus</taxon>
    </lineage>
</organism>
<evidence type="ECO:0000313" key="2">
    <source>
        <dbReference type="EnsemblMetazoa" id="PPA42318.1"/>
    </source>
</evidence>
<evidence type="ECO:0000256" key="1">
    <source>
        <dbReference type="SAM" id="MobiDB-lite"/>
    </source>
</evidence>
<gene>
    <name evidence="2" type="primary">WBGene00280687</name>
</gene>
<accession>A0A2A6D186</accession>
<name>A0A2A6D186_PRIPA</name>
<accession>A0A8R1Z1A6</accession>
<keyword evidence="3" id="KW-1185">Reference proteome</keyword>
<feature type="compositionally biased region" description="Basic and acidic residues" evidence="1">
    <location>
        <begin position="121"/>
        <end position="135"/>
    </location>
</feature>
<feature type="compositionally biased region" description="Low complexity" evidence="1">
    <location>
        <begin position="1"/>
        <end position="14"/>
    </location>
</feature>
<sequence>MSMADAATAMTATSRQRRKRRCMMERRGGKCVYGKTGVTCKVISSCTKVTNDGKTARGRPTLCLVTETVVLILRGIQHPGLSIDPVCGYAAPNGVTAALQLFSELSSKGMGESASLPPKKNRWEKMAESTRKERGSVVGSEMHPGQRTPFLSSSSF</sequence>
<dbReference type="Proteomes" id="UP000005239">
    <property type="component" value="Unassembled WGS sequence"/>
</dbReference>
<dbReference type="EnsemblMetazoa" id="PPA42318.1">
    <property type="protein sequence ID" value="PPA42318.1"/>
    <property type="gene ID" value="WBGene00280687"/>
</dbReference>
<reference evidence="2" key="2">
    <citation type="submission" date="2022-06" db="UniProtKB">
        <authorList>
            <consortium name="EnsemblMetazoa"/>
        </authorList>
    </citation>
    <scope>IDENTIFICATION</scope>
    <source>
        <strain evidence="2">PS312</strain>
    </source>
</reference>
<feature type="region of interest" description="Disordered" evidence="1">
    <location>
        <begin position="109"/>
        <end position="156"/>
    </location>
</feature>
<proteinExistence type="predicted"/>